<gene>
    <name evidence="3" type="ORF">BLA32_05430</name>
    <name evidence="4" type="ORF">HNP63_001298</name>
</gene>
<dbReference type="EMBL" id="JACHGM010000023">
    <property type="protein sequence ID" value="MBB5141877.1"/>
    <property type="molecule type" value="Genomic_DNA"/>
</dbReference>
<feature type="domain" description="Plasmid partition protein putative C-terminal" evidence="2">
    <location>
        <begin position="135"/>
        <end position="185"/>
    </location>
</feature>
<dbReference type="Pfam" id="PF01672">
    <property type="entry name" value="Plasmid_parti_N"/>
    <property type="match status" value="1"/>
</dbReference>
<evidence type="ECO:0000259" key="2">
    <source>
        <dbReference type="Pfam" id="PF25882"/>
    </source>
</evidence>
<dbReference type="InterPro" id="IPR058551">
    <property type="entry name" value="Plasmid_parti_C"/>
</dbReference>
<keyword evidence="3" id="KW-0614">Plasmid</keyword>
<dbReference type="EMBL" id="CP018268">
    <property type="protein sequence ID" value="APJ09311.1"/>
    <property type="molecule type" value="Genomic_DNA"/>
</dbReference>
<protein>
    <submittedName>
        <fullName evidence="3">Permease</fullName>
    </submittedName>
</protein>
<dbReference type="AlphaFoldDB" id="A0A1L4DGI1"/>
<evidence type="ECO:0000313" key="5">
    <source>
        <dbReference type="Proteomes" id="UP000529652"/>
    </source>
</evidence>
<dbReference type="Pfam" id="PF25882">
    <property type="entry name" value="Plasmid_parti_C"/>
    <property type="match status" value="1"/>
</dbReference>
<dbReference type="InterPro" id="IPR002596">
    <property type="entry name" value="Plasmid_parti"/>
</dbReference>
<accession>A0A1L4DGI1</accession>
<sequence length="194" mass="23065">MNKKSVNLKINKRISENSLNYILDQSNENQRKEEFEQLITQLRNNIKSEIYNIIDTMKILKKINDKKLYVEGGYKSFKNFLSDFKLAKTQSYEYIRLATAVETGLLEENFITSNGIRASIRYVKNKTSGIIKKSKQNSIKPLRFQLKSQESYDFYKSNANFTNFMMNEIFENQKDFLNKLFKRYQDQKDNKKVL</sequence>
<dbReference type="RefSeq" id="WP_012615203.1">
    <property type="nucleotide sequence ID" value="NZ_CAXOVK010000004.1"/>
</dbReference>
<proteinExistence type="predicted"/>
<dbReference type="Proteomes" id="UP000529652">
    <property type="component" value="Unassembled WGS sequence"/>
</dbReference>
<organism evidence="3">
    <name type="scientific">Borreliella afzelii</name>
    <name type="common">Borrelia afzelii</name>
    <dbReference type="NCBI Taxonomy" id="29518"/>
    <lineage>
        <taxon>Bacteria</taxon>
        <taxon>Pseudomonadati</taxon>
        <taxon>Spirochaetota</taxon>
        <taxon>Spirochaetia</taxon>
        <taxon>Spirochaetales</taxon>
        <taxon>Borreliaceae</taxon>
        <taxon>Borreliella</taxon>
    </lineage>
</organism>
<evidence type="ECO:0000313" key="3">
    <source>
        <dbReference type="EMBL" id="APJ09311.1"/>
    </source>
</evidence>
<dbReference type="InterPro" id="IPR058550">
    <property type="entry name" value="Plasmid_parti_N"/>
</dbReference>
<evidence type="ECO:0000313" key="4">
    <source>
        <dbReference type="EMBL" id="MBB5141877.1"/>
    </source>
</evidence>
<reference evidence="4 5" key="2">
    <citation type="submission" date="2020-08" db="EMBL/GenBank/DDBJ databases">
        <title>Genomic Encyclopedia of Type Strains, Phase IV (KMG-IV): sequencing the most valuable type-strain genomes for metagenomic binning, comparative biology and taxonomic classification.</title>
        <authorList>
            <person name="Goeker M."/>
        </authorList>
    </citation>
    <scope>NUCLEOTIDE SEQUENCE [LARGE SCALE GENOMIC DNA]</scope>
    <source>
        <strain evidence="4 5">DSM 10508</strain>
    </source>
</reference>
<name>A0A1L4DGI1_BORAF</name>
<evidence type="ECO:0000259" key="1">
    <source>
        <dbReference type="Pfam" id="PF01672"/>
    </source>
</evidence>
<dbReference type="NCBIfam" id="NF033725">
    <property type="entry name" value="borfam_49"/>
    <property type="match status" value="1"/>
</dbReference>
<geneLocation type="plasmid" evidence="3">
    <name>unnamed</name>
</geneLocation>
<reference evidence="3" key="1">
    <citation type="submission" date="2016-11" db="EMBL/GenBank/DDBJ databases">
        <title>Borrelia afzelii Genome sequencing and assembly.</title>
        <authorList>
            <person name="Bontemps-Gallo S."/>
        </authorList>
    </citation>
    <scope>NUCLEOTIDE SEQUENCE</scope>
    <source>
        <strain evidence="3">BO23</strain>
        <plasmid evidence="3">unnamed</plasmid>
    </source>
</reference>
<feature type="domain" description="Plasmid partition protein putative N-terminal" evidence="1">
    <location>
        <begin position="23"/>
        <end position="128"/>
    </location>
</feature>